<dbReference type="PANTHER" id="PTHR43384">
    <property type="entry name" value="SEPTUM SITE-DETERMINING PROTEIN MIND HOMOLOG, CHLOROPLASTIC-RELATED"/>
    <property type="match status" value="1"/>
</dbReference>
<evidence type="ECO:0000313" key="2">
    <source>
        <dbReference type="EMBL" id="MFC3492817.1"/>
    </source>
</evidence>
<accession>A0ABV7PZ11</accession>
<evidence type="ECO:0000259" key="1">
    <source>
        <dbReference type="Pfam" id="PF26563"/>
    </source>
</evidence>
<dbReference type="NCBIfam" id="TIGR03815">
    <property type="entry name" value="CpaE_hom_Actino"/>
    <property type="match status" value="1"/>
</dbReference>
<dbReference type="RefSeq" id="WP_387974125.1">
    <property type="nucleotide sequence ID" value="NZ_JBHRWO010000010.1"/>
</dbReference>
<dbReference type="InterPro" id="IPR050625">
    <property type="entry name" value="ParA/MinD_ATPase"/>
</dbReference>
<dbReference type="Proteomes" id="UP001595712">
    <property type="component" value="Unassembled WGS sequence"/>
</dbReference>
<reference evidence="3" key="1">
    <citation type="journal article" date="2019" name="Int. J. Syst. Evol. Microbiol.">
        <title>The Global Catalogue of Microorganisms (GCM) 10K type strain sequencing project: providing services to taxonomists for standard genome sequencing and annotation.</title>
        <authorList>
            <consortium name="The Broad Institute Genomics Platform"/>
            <consortium name="The Broad Institute Genome Sequencing Center for Infectious Disease"/>
            <person name="Wu L."/>
            <person name="Ma J."/>
        </authorList>
    </citation>
    <scope>NUCLEOTIDE SEQUENCE [LARGE SCALE GENOMIC DNA]</scope>
    <source>
        <strain evidence="3">CGMCC 4.7396</strain>
    </source>
</reference>
<dbReference type="Gene3D" id="3.40.50.300">
    <property type="entry name" value="P-loop containing nucleotide triphosphate hydrolases"/>
    <property type="match status" value="1"/>
</dbReference>
<dbReference type="InterPro" id="IPR059050">
    <property type="entry name" value="Rv3660c_N"/>
</dbReference>
<sequence>MAATLDRSTITAAPAAESLLVTADDHLADQIAPLAAAVGHPLLRIRHVHDAERHWQRAPLVLVGPDLAPECIACDFPSREPLLLCTTMSWLGADTDDTSLLWPMAIQMQATGVLALPDADDYLTDLLMRTIRGVEPAPVIATVAGHGGAGASTLALAAATDVAREGRKTVLIDLDHTGGGIDAAAGLASQPGWRWPSLANGTGTLDPERVLGGLPHRAGMHVVGPDPRNPAEVDAAAFERVLRAARLTADLVIVDLPRTRTEAALSAAASARAIAVALGPGTRSWEAARSVTAAYGLHNAHLGVVLRGEARPSPVGVAWDGPREADWLEPPVWGSVPTDRRLPVLLRQGRVPRGRVGRGIRELTAELSRPRSRGGLALAGNGVGQAGAKR</sequence>
<evidence type="ECO:0000313" key="3">
    <source>
        <dbReference type="Proteomes" id="UP001595712"/>
    </source>
</evidence>
<organism evidence="2 3">
    <name type="scientific">Glycomyces rhizosphaerae</name>
    <dbReference type="NCBI Taxonomy" id="2054422"/>
    <lineage>
        <taxon>Bacteria</taxon>
        <taxon>Bacillati</taxon>
        <taxon>Actinomycetota</taxon>
        <taxon>Actinomycetes</taxon>
        <taxon>Glycomycetales</taxon>
        <taxon>Glycomycetaceae</taxon>
        <taxon>Glycomyces</taxon>
    </lineage>
</organism>
<name>A0ABV7PZ11_9ACTN</name>
<dbReference type="EMBL" id="JBHRWO010000010">
    <property type="protein sequence ID" value="MFC3492817.1"/>
    <property type="molecule type" value="Genomic_DNA"/>
</dbReference>
<proteinExistence type="predicted"/>
<gene>
    <name evidence="2" type="primary">ssd</name>
    <name evidence="2" type="ORF">ACFO8M_10000</name>
</gene>
<dbReference type="InterPro" id="IPR022521">
    <property type="entry name" value="Rv3660c"/>
</dbReference>
<dbReference type="PANTHER" id="PTHR43384:SF11">
    <property type="entry name" value="SEPTUM SITE DETERMINING PROTEIN"/>
    <property type="match status" value="1"/>
</dbReference>
<dbReference type="InterPro" id="IPR027417">
    <property type="entry name" value="P-loop_NTPase"/>
</dbReference>
<dbReference type="Pfam" id="PF26563">
    <property type="entry name" value="Rv3660c_N"/>
    <property type="match status" value="1"/>
</dbReference>
<dbReference type="SUPFAM" id="SSF52540">
    <property type="entry name" value="P-loop containing nucleoside triphosphate hydrolases"/>
    <property type="match status" value="1"/>
</dbReference>
<feature type="domain" description="Rv3660c-like CheY-like N-terminal" evidence="1">
    <location>
        <begin position="21"/>
        <end position="130"/>
    </location>
</feature>
<keyword evidence="3" id="KW-1185">Reference proteome</keyword>
<comment type="caution">
    <text evidence="2">The sequence shown here is derived from an EMBL/GenBank/DDBJ whole genome shotgun (WGS) entry which is preliminary data.</text>
</comment>
<protein>
    <submittedName>
        <fullName evidence="2">Septum site-determining protein Ssd</fullName>
    </submittedName>
</protein>